<dbReference type="InterPro" id="IPR036890">
    <property type="entry name" value="HATPase_C_sf"/>
</dbReference>
<dbReference type="GO" id="GO:0000155">
    <property type="term" value="F:phosphorelay sensor kinase activity"/>
    <property type="evidence" value="ECO:0007669"/>
    <property type="project" value="InterPro"/>
</dbReference>
<dbReference type="CDD" id="cd00082">
    <property type="entry name" value="HisKA"/>
    <property type="match status" value="1"/>
</dbReference>
<evidence type="ECO:0000313" key="9">
    <source>
        <dbReference type="Proteomes" id="UP001295684"/>
    </source>
</evidence>
<evidence type="ECO:0000256" key="3">
    <source>
        <dbReference type="ARBA" id="ARBA00022553"/>
    </source>
</evidence>
<keyword evidence="4" id="KW-0808">Transferase</keyword>
<protein>
    <recommendedName>
        <fullName evidence="2">histidine kinase</fullName>
        <ecNumber evidence="2">2.7.13.3</ecNumber>
    </recommendedName>
</protein>
<dbReference type="AlphaFoldDB" id="A0AAD1U6V5"/>
<dbReference type="SUPFAM" id="SSF55874">
    <property type="entry name" value="ATPase domain of HSP90 chaperone/DNA topoisomerase II/histidine kinase"/>
    <property type="match status" value="1"/>
</dbReference>
<keyword evidence="6" id="KW-0902">Two-component regulatory system</keyword>
<dbReference type="PROSITE" id="PS50109">
    <property type="entry name" value="HIS_KIN"/>
    <property type="match status" value="1"/>
</dbReference>
<comment type="caution">
    <text evidence="8">The sequence shown here is derived from an EMBL/GenBank/DDBJ whole genome shotgun (WGS) entry which is preliminary data.</text>
</comment>
<evidence type="ECO:0000256" key="1">
    <source>
        <dbReference type="ARBA" id="ARBA00000085"/>
    </source>
</evidence>
<dbReference type="Pfam" id="PF00512">
    <property type="entry name" value="HisKA"/>
    <property type="match status" value="1"/>
</dbReference>
<dbReference type="EC" id="2.7.13.3" evidence="2"/>
<dbReference type="EMBL" id="CAMPGE010001357">
    <property type="protein sequence ID" value="CAI2360139.1"/>
    <property type="molecule type" value="Genomic_DNA"/>
</dbReference>
<evidence type="ECO:0000256" key="6">
    <source>
        <dbReference type="ARBA" id="ARBA00023012"/>
    </source>
</evidence>
<dbReference type="SUPFAM" id="SSF47384">
    <property type="entry name" value="Homodimeric domain of signal transducing histidine kinase"/>
    <property type="match status" value="1"/>
</dbReference>
<evidence type="ECO:0000313" key="8">
    <source>
        <dbReference type="EMBL" id="CAI2360139.1"/>
    </source>
</evidence>
<dbReference type="PRINTS" id="PR00344">
    <property type="entry name" value="BCTRLSENSOR"/>
</dbReference>
<dbReference type="InterPro" id="IPR003594">
    <property type="entry name" value="HATPase_dom"/>
</dbReference>
<keyword evidence="9" id="KW-1185">Reference proteome</keyword>
<dbReference type="PANTHER" id="PTHR43711">
    <property type="entry name" value="TWO-COMPONENT HISTIDINE KINASE"/>
    <property type="match status" value="1"/>
</dbReference>
<evidence type="ECO:0000256" key="5">
    <source>
        <dbReference type="ARBA" id="ARBA00022777"/>
    </source>
</evidence>
<dbReference type="SMART" id="SM00387">
    <property type="entry name" value="HATPase_c"/>
    <property type="match status" value="1"/>
</dbReference>
<dbReference type="InterPro" id="IPR003661">
    <property type="entry name" value="HisK_dim/P_dom"/>
</dbReference>
<dbReference type="InterPro" id="IPR004358">
    <property type="entry name" value="Sig_transdc_His_kin-like_C"/>
</dbReference>
<sequence length="282" mass="32314">MLSSVAHEFRNPLNAIKGNLLLIEMNQDPRIEKFVRVSKNSCLLLNSYVEDILDLGRIEGSAFQLNNEEFRIAEIINEVSEIFELEMKHRRIKFQVNIAPRFNLVNVLSDKDRLRQVIINLVSNAIKFCNSSIIVDVFQLFGGSDSEYSREETKERQAENALPPFDPTVAAKSLIQGANIYGGDSVFLSVTDDGDGIAPQDQEKLFKLFGKISKTHHRNKKGCGLGLTVCKKIMQKMNGDINVISKRRRDYENTRYDEYQEYVEDVQASLVYFTHMKTFKTF</sequence>
<evidence type="ECO:0000256" key="2">
    <source>
        <dbReference type="ARBA" id="ARBA00012438"/>
    </source>
</evidence>
<keyword evidence="5" id="KW-0418">Kinase</keyword>
<dbReference type="Proteomes" id="UP001295684">
    <property type="component" value="Unassembled WGS sequence"/>
</dbReference>
<dbReference type="InterPro" id="IPR050736">
    <property type="entry name" value="Sensor_HK_Regulatory"/>
</dbReference>
<organism evidence="8 9">
    <name type="scientific">Euplotes crassus</name>
    <dbReference type="NCBI Taxonomy" id="5936"/>
    <lineage>
        <taxon>Eukaryota</taxon>
        <taxon>Sar</taxon>
        <taxon>Alveolata</taxon>
        <taxon>Ciliophora</taxon>
        <taxon>Intramacronucleata</taxon>
        <taxon>Spirotrichea</taxon>
        <taxon>Hypotrichia</taxon>
        <taxon>Euplotida</taxon>
        <taxon>Euplotidae</taxon>
        <taxon>Moneuplotes</taxon>
    </lineage>
</organism>
<dbReference type="Pfam" id="PF02518">
    <property type="entry name" value="HATPase_c"/>
    <property type="match status" value="1"/>
</dbReference>
<feature type="domain" description="Histidine kinase" evidence="7">
    <location>
        <begin position="4"/>
        <end position="246"/>
    </location>
</feature>
<comment type="catalytic activity">
    <reaction evidence="1">
        <text>ATP + protein L-histidine = ADP + protein N-phospho-L-histidine.</text>
        <dbReference type="EC" id="2.7.13.3"/>
    </reaction>
</comment>
<evidence type="ECO:0000256" key="4">
    <source>
        <dbReference type="ARBA" id="ARBA00022679"/>
    </source>
</evidence>
<reference evidence="8" key="1">
    <citation type="submission" date="2023-07" db="EMBL/GenBank/DDBJ databases">
        <authorList>
            <consortium name="AG Swart"/>
            <person name="Singh M."/>
            <person name="Singh A."/>
            <person name="Seah K."/>
            <person name="Emmerich C."/>
        </authorList>
    </citation>
    <scope>NUCLEOTIDE SEQUENCE</scope>
    <source>
        <strain evidence="8">DP1</strain>
    </source>
</reference>
<dbReference type="Gene3D" id="3.30.565.10">
    <property type="entry name" value="Histidine kinase-like ATPase, C-terminal domain"/>
    <property type="match status" value="1"/>
</dbReference>
<dbReference type="InterPro" id="IPR005467">
    <property type="entry name" value="His_kinase_dom"/>
</dbReference>
<dbReference type="Gene3D" id="1.10.287.130">
    <property type="match status" value="1"/>
</dbReference>
<dbReference type="PANTHER" id="PTHR43711:SF26">
    <property type="entry name" value="SENSOR HISTIDINE KINASE RCSC"/>
    <property type="match status" value="1"/>
</dbReference>
<gene>
    <name evidence="8" type="ORF">ECRASSUSDP1_LOCUS1437</name>
</gene>
<dbReference type="InterPro" id="IPR036097">
    <property type="entry name" value="HisK_dim/P_sf"/>
</dbReference>
<evidence type="ECO:0000259" key="7">
    <source>
        <dbReference type="PROSITE" id="PS50109"/>
    </source>
</evidence>
<keyword evidence="3" id="KW-0597">Phosphoprotein</keyword>
<dbReference type="SMART" id="SM00388">
    <property type="entry name" value="HisKA"/>
    <property type="match status" value="1"/>
</dbReference>
<proteinExistence type="predicted"/>
<accession>A0AAD1U6V5</accession>
<name>A0AAD1U6V5_EUPCR</name>